<name>A0A8J9UPL0_9NEOP</name>
<sequence>MKRDNTVQYNCNEKTRSVCSSSEQEEWELAGAYNNALEATMYAIATRLRYTRQEWLKFCHNQDYSVCNHHER</sequence>
<keyword evidence="2" id="KW-1185">Reference proteome</keyword>
<dbReference type="Proteomes" id="UP000838878">
    <property type="component" value="Chromosome 4"/>
</dbReference>
<accession>A0A8J9UPL0</accession>
<dbReference type="OrthoDB" id="10532421at2759"/>
<evidence type="ECO:0000313" key="2">
    <source>
        <dbReference type="Proteomes" id="UP000838878"/>
    </source>
</evidence>
<evidence type="ECO:0000313" key="1">
    <source>
        <dbReference type="EMBL" id="CAH0723682.1"/>
    </source>
</evidence>
<reference evidence="1" key="1">
    <citation type="submission" date="2021-12" db="EMBL/GenBank/DDBJ databases">
        <authorList>
            <person name="Martin H S."/>
        </authorList>
    </citation>
    <scope>NUCLEOTIDE SEQUENCE</scope>
</reference>
<dbReference type="EMBL" id="OV170224">
    <property type="protein sequence ID" value="CAH0723682.1"/>
    <property type="molecule type" value="Genomic_DNA"/>
</dbReference>
<proteinExistence type="predicted"/>
<gene>
    <name evidence="1" type="ORF">BINO364_LOCUS9486</name>
</gene>
<dbReference type="AlphaFoldDB" id="A0A8J9UPL0"/>
<organism evidence="1 2">
    <name type="scientific">Brenthis ino</name>
    <name type="common">lesser marbled fritillary</name>
    <dbReference type="NCBI Taxonomy" id="405034"/>
    <lineage>
        <taxon>Eukaryota</taxon>
        <taxon>Metazoa</taxon>
        <taxon>Ecdysozoa</taxon>
        <taxon>Arthropoda</taxon>
        <taxon>Hexapoda</taxon>
        <taxon>Insecta</taxon>
        <taxon>Pterygota</taxon>
        <taxon>Neoptera</taxon>
        <taxon>Endopterygota</taxon>
        <taxon>Lepidoptera</taxon>
        <taxon>Glossata</taxon>
        <taxon>Ditrysia</taxon>
        <taxon>Papilionoidea</taxon>
        <taxon>Nymphalidae</taxon>
        <taxon>Heliconiinae</taxon>
        <taxon>Argynnini</taxon>
        <taxon>Brenthis</taxon>
    </lineage>
</organism>
<feature type="non-terminal residue" evidence="1">
    <location>
        <position position="72"/>
    </location>
</feature>
<protein>
    <submittedName>
        <fullName evidence="1">Uncharacterized protein</fullName>
    </submittedName>
</protein>